<name>A0A6J1BT18_MOMCH</name>
<dbReference type="RefSeq" id="XP_022132434.1">
    <property type="nucleotide sequence ID" value="XM_022276742.1"/>
</dbReference>
<evidence type="ECO:0000313" key="4">
    <source>
        <dbReference type="Proteomes" id="UP000504603"/>
    </source>
</evidence>
<dbReference type="InterPro" id="IPR005516">
    <property type="entry name" value="Remorin_C"/>
</dbReference>
<dbReference type="KEGG" id="mcha:111005291"/>
<protein>
    <submittedName>
        <fullName evidence="5">Uncharacterized protein LOC111005291</fullName>
    </submittedName>
</protein>
<accession>A0A6J1BT18</accession>
<feature type="region of interest" description="Disordered" evidence="2">
    <location>
        <begin position="178"/>
        <end position="199"/>
    </location>
</feature>
<feature type="compositionally biased region" description="Low complexity" evidence="2">
    <location>
        <begin position="221"/>
        <end position="242"/>
    </location>
</feature>
<evidence type="ECO:0000313" key="5">
    <source>
        <dbReference type="RefSeq" id="XP_022132434.1"/>
    </source>
</evidence>
<keyword evidence="4" id="KW-1185">Reference proteome</keyword>
<dbReference type="OrthoDB" id="648416at2759"/>
<dbReference type="AlphaFoldDB" id="A0A6J1BT18"/>
<dbReference type="PANTHER" id="PTHR31471:SF13">
    <property type="entry name" value="REMORIN FAMILY PROTEIN"/>
    <property type="match status" value="1"/>
</dbReference>
<evidence type="ECO:0000256" key="1">
    <source>
        <dbReference type="ARBA" id="ARBA00005711"/>
    </source>
</evidence>
<dbReference type="Proteomes" id="UP000504603">
    <property type="component" value="Unplaced"/>
</dbReference>
<reference evidence="5" key="1">
    <citation type="submission" date="2025-08" db="UniProtKB">
        <authorList>
            <consortium name="RefSeq"/>
        </authorList>
    </citation>
    <scope>IDENTIFICATION</scope>
    <source>
        <strain evidence="5">OHB3-1</strain>
    </source>
</reference>
<proteinExistence type="inferred from homology"/>
<feature type="domain" description="Remorin C-terminal" evidence="3">
    <location>
        <begin position="293"/>
        <end position="378"/>
    </location>
</feature>
<dbReference type="Pfam" id="PF03763">
    <property type="entry name" value="Remorin_C"/>
    <property type="match status" value="1"/>
</dbReference>
<evidence type="ECO:0000256" key="2">
    <source>
        <dbReference type="SAM" id="MobiDB-lite"/>
    </source>
</evidence>
<organism evidence="4 5">
    <name type="scientific">Momordica charantia</name>
    <name type="common">Bitter gourd</name>
    <name type="synonym">Balsam pear</name>
    <dbReference type="NCBI Taxonomy" id="3673"/>
    <lineage>
        <taxon>Eukaryota</taxon>
        <taxon>Viridiplantae</taxon>
        <taxon>Streptophyta</taxon>
        <taxon>Embryophyta</taxon>
        <taxon>Tracheophyta</taxon>
        <taxon>Spermatophyta</taxon>
        <taxon>Magnoliopsida</taxon>
        <taxon>eudicotyledons</taxon>
        <taxon>Gunneridae</taxon>
        <taxon>Pentapetalae</taxon>
        <taxon>rosids</taxon>
        <taxon>fabids</taxon>
        <taxon>Cucurbitales</taxon>
        <taxon>Cucurbitaceae</taxon>
        <taxon>Momordiceae</taxon>
        <taxon>Momordica</taxon>
    </lineage>
</organism>
<feature type="region of interest" description="Disordered" evidence="2">
    <location>
        <begin position="215"/>
        <end position="289"/>
    </location>
</feature>
<feature type="compositionally biased region" description="Basic and acidic residues" evidence="2">
    <location>
        <begin position="244"/>
        <end position="263"/>
    </location>
</feature>
<sequence length="404" mass="44763">MREKGCVSSSSHNFSAFPSPGVPNYWEINVMNQRGWSSERIPQPNSITRRRNATVAALTPFYGRTLPSKWEDAERWISSPIMGNGYSRSLQSHLQRRPKSKSGPIGSPGVSNYSNYSPAIPTPENRGFATSKLGSALSTGVLVPDGVALCYGGSSIERGQSYPECAIQRLASAPRWSDILDESPLPSSQDEKDGGSDEAMDSGVVLQRNVATQMSREDFTPSSPQGNGSVSSSSPSTHPSVNGKESDHCSKQEVRDVEVDKRATVIQRSKGHKDRLTKEDFPHLGNLNENPMEARASSLDIAEAAIQVSKLQREEAKIMAWENLQKAKAEAAIRKLEMKLERARSSSMDKILKKLRKAQMKAHKMRNSPAVDRNQRVRGTNSFFPFHRHVWIGSLKRWFICHAS</sequence>
<feature type="region of interest" description="Disordered" evidence="2">
    <location>
        <begin position="90"/>
        <end position="118"/>
    </location>
</feature>
<gene>
    <name evidence="5" type="primary">LOC111005291</name>
</gene>
<dbReference type="GeneID" id="111005291"/>
<evidence type="ECO:0000259" key="3">
    <source>
        <dbReference type="Pfam" id="PF03763"/>
    </source>
</evidence>
<dbReference type="PANTHER" id="PTHR31471">
    <property type="entry name" value="OS02G0116800 PROTEIN"/>
    <property type="match status" value="1"/>
</dbReference>
<comment type="similarity">
    <text evidence="1">Belongs to the remorin family.</text>
</comment>